<feature type="region of interest" description="Disordered" evidence="2">
    <location>
        <begin position="1"/>
        <end position="28"/>
    </location>
</feature>
<evidence type="ECO:0000256" key="1">
    <source>
        <dbReference type="SAM" id="Coils"/>
    </source>
</evidence>
<feature type="compositionally biased region" description="Gly residues" evidence="2">
    <location>
        <begin position="1"/>
        <end position="12"/>
    </location>
</feature>
<proteinExistence type="predicted"/>
<evidence type="ECO:0000313" key="4">
    <source>
        <dbReference type="Proteomes" id="UP000278673"/>
    </source>
</evidence>
<organism evidence="3 4">
    <name type="scientific">Streptomyces triticirhizae</name>
    <dbReference type="NCBI Taxonomy" id="2483353"/>
    <lineage>
        <taxon>Bacteria</taxon>
        <taxon>Bacillati</taxon>
        <taxon>Actinomycetota</taxon>
        <taxon>Actinomycetes</taxon>
        <taxon>Kitasatosporales</taxon>
        <taxon>Streptomycetaceae</taxon>
        <taxon>Streptomyces</taxon>
    </lineage>
</organism>
<name>A0A3M2LY37_9ACTN</name>
<evidence type="ECO:0000313" key="3">
    <source>
        <dbReference type="EMBL" id="RMI42247.1"/>
    </source>
</evidence>
<reference evidence="3 4" key="1">
    <citation type="submission" date="2018-10" db="EMBL/GenBank/DDBJ databases">
        <title>Isolation, diversity and antifungal activity of actinobacteria from wheat.</title>
        <authorList>
            <person name="Han C."/>
        </authorList>
    </citation>
    <scope>NUCLEOTIDE SEQUENCE [LARGE SCALE GENOMIC DNA]</scope>
    <source>
        <strain evidence="3 4">NEAU-YY642</strain>
    </source>
</reference>
<keyword evidence="1" id="KW-0175">Coiled coil</keyword>
<protein>
    <submittedName>
        <fullName evidence="3">Uncharacterized protein</fullName>
    </submittedName>
</protein>
<feature type="coiled-coil region" evidence="1">
    <location>
        <begin position="33"/>
        <end position="60"/>
    </location>
</feature>
<evidence type="ECO:0000256" key="2">
    <source>
        <dbReference type="SAM" id="MobiDB-lite"/>
    </source>
</evidence>
<accession>A0A3M2LY37</accession>
<comment type="caution">
    <text evidence="3">The sequence shown here is derived from an EMBL/GenBank/DDBJ whole genome shotgun (WGS) entry which is preliminary data.</text>
</comment>
<dbReference type="Proteomes" id="UP000278673">
    <property type="component" value="Unassembled WGS sequence"/>
</dbReference>
<dbReference type="EMBL" id="RFFJ01000037">
    <property type="protein sequence ID" value="RMI42247.1"/>
    <property type="molecule type" value="Genomic_DNA"/>
</dbReference>
<sequence>MEVNGVPGGGRRTVGPHRTTSHHDPEEPAMMEYELHRQRAAELERAARQHRRAARSRRREARGGRRAWRLWRLRARRTPQGSASGWTTAA</sequence>
<gene>
    <name evidence="3" type="ORF">EBN88_09670</name>
</gene>
<dbReference type="AlphaFoldDB" id="A0A3M2LY37"/>
<keyword evidence="4" id="KW-1185">Reference proteome</keyword>